<evidence type="ECO:0000313" key="3">
    <source>
        <dbReference type="Proteomes" id="UP000184389"/>
    </source>
</evidence>
<dbReference type="STRING" id="1123281.SAMN02745180_00468"/>
<dbReference type="EMBL" id="FQXR01000003">
    <property type="protein sequence ID" value="SHH55689.1"/>
    <property type="molecule type" value="Genomic_DNA"/>
</dbReference>
<dbReference type="RefSeq" id="WP_072743038.1">
    <property type="nucleotide sequence ID" value="NZ_FQXR01000003.1"/>
</dbReference>
<dbReference type="OrthoDB" id="2187587at2"/>
<proteinExistence type="predicted"/>
<keyword evidence="3" id="KW-1185">Reference proteome</keyword>
<organism evidence="2 3">
    <name type="scientific">Sporanaerobacter acetigenes DSM 13106</name>
    <dbReference type="NCBI Taxonomy" id="1123281"/>
    <lineage>
        <taxon>Bacteria</taxon>
        <taxon>Bacillati</taxon>
        <taxon>Bacillota</taxon>
        <taxon>Tissierellia</taxon>
        <taxon>Tissierellales</taxon>
        <taxon>Sporanaerobacteraceae</taxon>
        <taxon>Sporanaerobacter</taxon>
    </lineage>
</organism>
<evidence type="ECO:0000313" key="2">
    <source>
        <dbReference type="EMBL" id="SHH55689.1"/>
    </source>
</evidence>
<dbReference type="Proteomes" id="UP000184389">
    <property type="component" value="Unassembled WGS sequence"/>
</dbReference>
<protein>
    <submittedName>
        <fullName evidence="2">Uncharacterized protein</fullName>
    </submittedName>
</protein>
<accession>A0A1M5TY69</accession>
<gene>
    <name evidence="2" type="ORF">SAMN02745180_00468</name>
</gene>
<sequence length="76" mass="8836">MESEIIVALIAFAGTLIGSYFGQRKSTALIAYRLEQLESKVSKHNSVVEKTYILEEKMKVANHRIEDIELRIWNRR</sequence>
<dbReference type="AlphaFoldDB" id="A0A1M5TY69"/>
<keyword evidence="1" id="KW-0472">Membrane</keyword>
<keyword evidence="1" id="KW-0812">Transmembrane</keyword>
<name>A0A1M5TY69_9FIRM</name>
<evidence type="ECO:0000256" key="1">
    <source>
        <dbReference type="SAM" id="Phobius"/>
    </source>
</evidence>
<feature type="transmembrane region" description="Helical" evidence="1">
    <location>
        <begin position="6"/>
        <end position="23"/>
    </location>
</feature>
<keyword evidence="1" id="KW-1133">Transmembrane helix</keyword>
<reference evidence="2 3" key="1">
    <citation type="submission" date="2016-11" db="EMBL/GenBank/DDBJ databases">
        <authorList>
            <person name="Jaros S."/>
            <person name="Januszkiewicz K."/>
            <person name="Wedrychowicz H."/>
        </authorList>
    </citation>
    <scope>NUCLEOTIDE SEQUENCE [LARGE SCALE GENOMIC DNA]</scope>
    <source>
        <strain evidence="2 3">DSM 13106</strain>
    </source>
</reference>